<evidence type="ECO:0000313" key="2">
    <source>
        <dbReference type="EMBL" id="KAK8513277.1"/>
    </source>
</evidence>
<organism evidence="2 3">
    <name type="scientific">Hibiscus sabdariffa</name>
    <name type="common">roselle</name>
    <dbReference type="NCBI Taxonomy" id="183260"/>
    <lineage>
        <taxon>Eukaryota</taxon>
        <taxon>Viridiplantae</taxon>
        <taxon>Streptophyta</taxon>
        <taxon>Embryophyta</taxon>
        <taxon>Tracheophyta</taxon>
        <taxon>Spermatophyta</taxon>
        <taxon>Magnoliopsida</taxon>
        <taxon>eudicotyledons</taxon>
        <taxon>Gunneridae</taxon>
        <taxon>Pentapetalae</taxon>
        <taxon>rosids</taxon>
        <taxon>malvids</taxon>
        <taxon>Malvales</taxon>
        <taxon>Malvaceae</taxon>
        <taxon>Malvoideae</taxon>
        <taxon>Hibiscus</taxon>
    </lineage>
</organism>
<dbReference type="EMBL" id="JBBPBM010000069">
    <property type="protein sequence ID" value="KAK8513277.1"/>
    <property type="molecule type" value="Genomic_DNA"/>
</dbReference>
<accession>A0ABR2C3H9</accession>
<gene>
    <name evidence="2" type="ORF">V6N12_052475</name>
</gene>
<sequence length="121" mass="14516">MDYRKKKDNRKWNTMETEAKDLDFRQESDDDIEEDPDEEEYYEYNNSSENEEKENRVKDVENSRRITTVWNDNGENMKGMVTLMEMVAEMKKAYIRLQEMMRAADVAMVGELRKLGVLRET</sequence>
<evidence type="ECO:0000313" key="3">
    <source>
        <dbReference type="Proteomes" id="UP001472677"/>
    </source>
</evidence>
<feature type="region of interest" description="Disordered" evidence="1">
    <location>
        <begin position="1"/>
        <end position="60"/>
    </location>
</feature>
<name>A0ABR2C3H9_9ROSI</name>
<comment type="caution">
    <text evidence="2">The sequence shown here is derived from an EMBL/GenBank/DDBJ whole genome shotgun (WGS) entry which is preliminary data.</text>
</comment>
<proteinExistence type="predicted"/>
<keyword evidence="3" id="KW-1185">Reference proteome</keyword>
<feature type="compositionally biased region" description="Basic and acidic residues" evidence="1">
    <location>
        <begin position="1"/>
        <end position="27"/>
    </location>
</feature>
<reference evidence="2 3" key="1">
    <citation type="journal article" date="2024" name="G3 (Bethesda)">
        <title>Genome assembly of Hibiscus sabdariffa L. provides insights into metabolisms of medicinal natural products.</title>
        <authorList>
            <person name="Kim T."/>
        </authorList>
    </citation>
    <scope>NUCLEOTIDE SEQUENCE [LARGE SCALE GENOMIC DNA]</scope>
    <source>
        <strain evidence="2">TK-2024</strain>
        <tissue evidence="2">Old leaves</tissue>
    </source>
</reference>
<protein>
    <submittedName>
        <fullName evidence="2">Uncharacterized protein</fullName>
    </submittedName>
</protein>
<feature type="compositionally biased region" description="Acidic residues" evidence="1">
    <location>
        <begin position="28"/>
        <end position="42"/>
    </location>
</feature>
<dbReference type="Proteomes" id="UP001472677">
    <property type="component" value="Unassembled WGS sequence"/>
</dbReference>
<evidence type="ECO:0000256" key="1">
    <source>
        <dbReference type="SAM" id="MobiDB-lite"/>
    </source>
</evidence>